<feature type="region of interest" description="Disordered" evidence="2">
    <location>
        <begin position="397"/>
        <end position="467"/>
    </location>
</feature>
<reference evidence="3" key="1">
    <citation type="submission" date="2023-07" db="EMBL/GenBank/DDBJ databases">
        <authorList>
            <consortium name="AG Swart"/>
            <person name="Singh M."/>
            <person name="Singh A."/>
            <person name="Seah K."/>
            <person name="Emmerich C."/>
        </authorList>
    </citation>
    <scope>NUCLEOTIDE SEQUENCE</scope>
    <source>
        <strain evidence="3">DP1</strain>
    </source>
</reference>
<organism evidence="3 4">
    <name type="scientific">Euplotes crassus</name>
    <dbReference type="NCBI Taxonomy" id="5936"/>
    <lineage>
        <taxon>Eukaryota</taxon>
        <taxon>Sar</taxon>
        <taxon>Alveolata</taxon>
        <taxon>Ciliophora</taxon>
        <taxon>Intramacronucleata</taxon>
        <taxon>Spirotrichea</taxon>
        <taxon>Hypotrichia</taxon>
        <taxon>Euplotida</taxon>
        <taxon>Euplotidae</taxon>
        <taxon>Moneuplotes</taxon>
    </lineage>
</organism>
<accession>A0AAD1XP76</accession>
<dbReference type="AlphaFoldDB" id="A0AAD1XP76"/>
<dbReference type="Proteomes" id="UP001295684">
    <property type="component" value="Unassembled WGS sequence"/>
</dbReference>
<dbReference type="EMBL" id="CAMPGE010018074">
    <property type="protein sequence ID" value="CAI2376513.1"/>
    <property type="molecule type" value="Genomic_DNA"/>
</dbReference>
<evidence type="ECO:0000313" key="3">
    <source>
        <dbReference type="EMBL" id="CAI2376513.1"/>
    </source>
</evidence>
<feature type="coiled-coil region" evidence="1">
    <location>
        <begin position="236"/>
        <end position="263"/>
    </location>
</feature>
<name>A0AAD1XP76_EUPCR</name>
<feature type="compositionally biased region" description="Basic and acidic residues" evidence="2">
    <location>
        <begin position="427"/>
        <end position="463"/>
    </location>
</feature>
<evidence type="ECO:0000256" key="2">
    <source>
        <dbReference type="SAM" id="MobiDB-lite"/>
    </source>
</evidence>
<keyword evidence="1" id="KW-0175">Coiled coil</keyword>
<comment type="caution">
    <text evidence="3">The sequence shown here is derived from an EMBL/GenBank/DDBJ whole genome shotgun (WGS) entry which is preliminary data.</text>
</comment>
<evidence type="ECO:0000313" key="4">
    <source>
        <dbReference type="Proteomes" id="UP001295684"/>
    </source>
</evidence>
<evidence type="ECO:0000256" key="1">
    <source>
        <dbReference type="SAM" id="Coils"/>
    </source>
</evidence>
<sequence>MEDQFPGLYADIDYKMQKEADQPLPKLLMNEKEKTKLESYGVSPKVSDGARNSIRTKIAPPNEVFGMNKTAKHGEFIKISTNTEDFQNLKQSNTYQNSMNHMRRVRHNRGGSMSKSKLGRTANVAKRSLLNPNNLFLRQQPIEEPEFVKDPINKFMKKPFLENLPLNQKNFYSNKKGFINLFEDVTKINLVFNEIISTVLCFRPKLAQTLSNLNLSYNKLYERLLDQNHKSELEKDKEVRNRLEVSEQEVQKLEFENVKLTKQIHEYKLLLQKNESNLKVAELVEDELKSQIECLKTCNKEMIDFEKATGGSAAKQEDNKKDDDKKVNLFEDTEVQFGKIEKDMGSTQNVISELEREQYKKNSILLNMDKLLKQVLQHSKQDKGIQVNEANLQWTPKDMLSSVLSPPLEKTQKRQDDDQKDGEEAQDQPKEENKEGEQNEGEGKESKDAESQKDNEKYKDNYKYEAPTANMTMSEQVTELKEEEKKINKELGLNLDSQPKNMKSNRVVDIAALKQMALELTEQWNIPSFIIAFISNSLDTEEKGRVVPWPHFKKRLYEIYDERIAFSDEINGAVNTNYLALEEYIILHFIRKYKLRRLAEVKLIEFISSLKYYTKIWPRAKVFAKLSGMLQYSEPVETDANSHSCDIYMQEFFYFAYSCFKEFRETDDGLTLIKCDLEEELTPKVLFWMGENDLKKWYHKIRKHVKRLPEEVDKFEMRHPSQPPIEIEYVDVDQVLNGYLDEYMTKKQKNQKVLTKHFVKFFQEQEGIFNSDEIISVCSNLTPETNPVSKYVSYPGEITFLRSFLFALTSQSNSFDISNKTFLKGCSRFGVDSPYPIISKKIFMYSGGINSLVEVIEEDTKTPIERQPTNAIGASKVVAKQKSDKSNIVVGLQNMKMLDSKRPLSKGVKQGPKSKTSSIQFGYASGSQKDSSNSVLAIQNPGGVPNKNIKVVVPSFGTCSALFSQHFSILRELKKKIEKYKNMFAEQKDEENSWNCLENVMKVLDTALAFLNFPIQTSSES</sequence>
<keyword evidence="4" id="KW-1185">Reference proteome</keyword>
<protein>
    <submittedName>
        <fullName evidence="3">Uncharacterized protein</fullName>
    </submittedName>
</protein>
<gene>
    <name evidence="3" type="ORF">ECRASSUSDP1_LOCUS17883</name>
</gene>
<proteinExistence type="predicted"/>